<proteinExistence type="predicted"/>
<name>A0A0D3AVF5_BRAOL</name>
<dbReference type="InterPro" id="IPR003871">
    <property type="entry name" value="RFA1B/D_OB_1st"/>
</dbReference>
<dbReference type="AlphaFoldDB" id="A0A0D3AVF5"/>
<evidence type="ECO:0000259" key="1">
    <source>
        <dbReference type="Pfam" id="PF02721"/>
    </source>
</evidence>
<dbReference type="InterPro" id="IPR012340">
    <property type="entry name" value="NA-bd_OB-fold"/>
</dbReference>
<feature type="domain" description="Replication protein A 70 kDa DNA-binding subunit B/D first OB fold" evidence="1">
    <location>
        <begin position="5"/>
        <end position="104"/>
    </location>
</feature>
<reference evidence="2" key="2">
    <citation type="submission" date="2015-03" db="UniProtKB">
        <authorList>
            <consortium name="EnsemblPlants"/>
        </authorList>
    </citation>
    <scope>IDENTIFICATION</scope>
</reference>
<dbReference type="CDD" id="cd04480">
    <property type="entry name" value="RPA1_DBD_A_like"/>
    <property type="match status" value="2"/>
</dbReference>
<feature type="domain" description="Replication protein A 70 kDa DNA-binding subunit B/D first OB fold" evidence="1">
    <location>
        <begin position="146"/>
        <end position="240"/>
    </location>
</feature>
<dbReference type="CDD" id="cd04481">
    <property type="entry name" value="RPA1_DBD_B_like"/>
    <property type="match status" value="1"/>
</dbReference>
<accession>A0A0D3AVF5</accession>
<dbReference type="Proteomes" id="UP000032141">
    <property type="component" value="Chromosome C2"/>
</dbReference>
<protein>
    <recommendedName>
        <fullName evidence="1">Replication protein A 70 kDa DNA-binding subunit B/D first OB fold domain-containing protein</fullName>
    </recommendedName>
</protein>
<dbReference type="eggNOG" id="KOG0851">
    <property type="taxonomic scope" value="Eukaryota"/>
</dbReference>
<dbReference type="PANTHER" id="PTHR47165">
    <property type="entry name" value="OS03G0429900 PROTEIN"/>
    <property type="match status" value="1"/>
</dbReference>
<reference evidence="2 3" key="1">
    <citation type="journal article" date="2014" name="Genome Biol.">
        <title>Transcriptome and methylome profiling reveals relics of genome dominance in the mesopolyploid Brassica oleracea.</title>
        <authorList>
            <person name="Parkin I.A."/>
            <person name="Koh C."/>
            <person name="Tang H."/>
            <person name="Robinson S.J."/>
            <person name="Kagale S."/>
            <person name="Clarke W.E."/>
            <person name="Town C.D."/>
            <person name="Nixon J."/>
            <person name="Krishnakumar V."/>
            <person name="Bidwell S.L."/>
            <person name="Denoeud F."/>
            <person name="Belcram H."/>
            <person name="Links M.G."/>
            <person name="Just J."/>
            <person name="Clarke C."/>
            <person name="Bender T."/>
            <person name="Huebert T."/>
            <person name="Mason A.S."/>
            <person name="Pires J.C."/>
            <person name="Barker G."/>
            <person name="Moore J."/>
            <person name="Walley P.G."/>
            <person name="Manoli S."/>
            <person name="Batley J."/>
            <person name="Edwards D."/>
            <person name="Nelson M.N."/>
            <person name="Wang X."/>
            <person name="Paterson A.H."/>
            <person name="King G."/>
            <person name="Bancroft I."/>
            <person name="Chalhoub B."/>
            <person name="Sharpe A.G."/>
        </authorList>
    </citation>
    <scope>NUCLEOTIDE SEQUENCE</scope>
    <source>
        <strain evidence="2 3">cv. TO1000</strain>
    </source>
</reference>
<evidence type="ECO:0000313" key="3">
    <source>
        <dbReference type="Proteomes" id="UP000032141"/>
    </source>
</evidence>
<dbReference type="Gene3D" id="2.40.50.140">
    <property type="entry name" value="Nucleic acid-binding proteins"/>
    <property type="match status" value="2"/>
</dbReference>
<keyword evidence="3" id="KW-1185">Reference proteome</keyword>
<dbReference type="OMA" id="NHYWNST"/>
<evidence type="ECO:0000313" key="2">
    <source>
        <dbReference type="EnsemblPlants" id="Bo2g136040.1"/>
    </source>
</evidence>
<organism evidence="2 3">
    <name type="scientific">Brassica oleracea var. oleracea</name>
    <dbReference type="NCBI Taxonomy" id="109376"/>
    <lineage>
        <taxon>Eukaryota</taxon>
        <taxon>Viridiplantae</taxon>
        <taxon>Streptophyta</taxon>
        <taxon>Embryophyta</taxon>
        <taxon>Tracheophyta</taxon>
        <taxon>Spermatophyta</taxon>
        <taxon>Magnoliopsida</taxon>
        <taxon>eudicotyledons</taxon>
        <taxon>Gunneridae</taxon>
        <taxon>Pentapetalae</taxon>
        <taxon>rosids</taxon>
        <taxon>malvids</taxon>
        <taxon>Brassicales</taxon>
        <taxon>Brassicaceae</taxon>
        <taxon>Brassiceae</taxon>
        <taxon>Brassica</taxon>
    </lineage>
</organism>
<dbReference type="STRING" id="109376.A0A0D3AVF5"/>
<dbReference type="HOGENOM" id="CLU_728343_0_0_1"/>
<dbReference type="Pfam" id="PF02721">
    <property type="entry name" value="DUF223"/>
    <property type="match status" value="2"/>
</dbReference>
<dbReference type="PANTHER" id="PTHR47165:SF4">
    <property type="entry name" value="OS03G0429900 PROTEIN"/>
    <property type="match status" value="1"/>
</dbReference>
<dbReference type="Gramene" id="Bo2g136040.1">
    <property type="protein sequence ID" value="Bo2g136040.1"/>
    <property type="gene ID" value="Bo2g136040"/>
</dbReference>
<dbReference type="SUPFAM" id="SSF50249">
    <property type="entry name" value="Nucleic acid-binding proteins"/>
    <property type="match status" value="2"/>
</dbReference>
<dbReference type="EnsemblPlants" id="Bo2g136040.1">
    <property type="protein sequence ID" value="Bo2g136040.1"/>
    <property type="gene ID" value="Bo2g136040"/>
</dbReference>
<sequence>MAAMNFVSELKPFKNMWKIQVKIIRLWKQYSAAGGETIEMVFVDARGDKIAGTVKRELVGQFNRVLQEGDTKVIINFSVTNSGGSYRPSKHPFKIVFLPTTRVRICEDLPNNLTGLNPVNFGDVLNGVLDDDYLVVLSSMAVLSFLGDLHYSTNKLAVRVTVLTKWSTITTTMFRKTAMVLGDQKGSTIEATLYEELDNNAITMDEGDCFEIQNFKVIHASGLTRLTKNRFHIKLTSSSLITRIQPLPYCNYYCFANFLNVNRGLAHPKYSIDLYGALVGVGNLDIYAEEGVDGIPYGLNHRMQFTLINIEFVQVRCVAYGNIALQLYHYWNSTVATVVLCVLNFWRIEWGEGHLNHVSSYECLSKLLFEPEIPKFKHSE</sequence>